<evidence type="ECO:0000313" key="5">
    <source>
        <dbReference type="EMBL" id="MFH4979922.1"/>
    </source>
</evidence>
<sequence length="895" mass="102202">MKPKKIPKHSTTKALHKSNTAEPSCSKMCFVKKKKSNEASFRHSNGSDEDEISDLSDPELIFNIEEALKRSENSEPIRNVEKKRKRSKLEMKSGEHLKGMDRNVDLKQRSEMKSESIQGDLSTSQMAAEKIEGKRKAKKNRKEPPSIAATEGARRNKGDAKKKVKEEKEMKEEEGPEDKLESAPEHIKELAELETKDPEFYKFLKEQDPTLLDFNDSDISDVDIDDESDEEMENDEEEDQIDGQSFPTLKTDSEGRKIIDEPFLKKLEQCITEKEKPSSTVIRMAIDGFLACVARVGADIESPNCIINDGALFEWMIRLCFERLSKAIYMLLGPVLTKNEVKTEPGNAVRGKRRVRDLLSGYDVAGGVRYTKWSRYNALGKRYIAGLLLFLNELQTPSAIVATINVISDLTVVYIHYKRLIKKVIRALIKTWSRKPEECRCAALFALCKLIKMHEDSVTSVIKACYMGYVSNVRKVTSETWPSIIFMQKSFGEICLMQPLIAYHYTFTYIRQLAIHVRNATIAVRQDLMQTIYNWQFMQCLYLWARVIAKVHKNRNRINHANSISELAYPLCQITISTMKLFPSMKYMPLRLHCLRILLILQVTCGIYIQTMALATQLLDELAMMLRRKPSKGKGTIKNIELSCMLKATASHLEDAGFRQNVVEELFKLMLEAAYIQRDSLAFYEMEHFVHRQLKSFLGNCRNPEASGLFKSLSVKLSEHAKYSQMIVATNEVDMRDPSSLSTVRSLLRSARSPLAMFYESWQKAWKIKQATIRAVSSQSGEKLKTEVSEKWQKTNQKAIKTGNSECDVKKGVISGNDGTDRKPVVKIEESEAIKREEETLSGERQTIGTSDDASEPSWKRRRGKNSGRRNVINGKDARNEQSDDVQEFNLSDFE</sequence>
<dbReference type="PANTHER" id="PTHR12687">
    <property type="entry name" value="NUCLEOLAR COMPLEX 2 AND RAD4-RELATED"/>
    <property type="match status" value="1"/>
</dbReference>
<keyword evidence="6" id="KW-1185">Reference proteome</keyword>
<evidence type="ECO:0008006" key="7">
    <source>
        <dbReference type="Google" id="ProtNLM"/>
    </source>
</evidence>
<keyword evidence="3" id="KW-0539">Nucleus</keyword>
<feature type="compositionally biased region" description="Polar residues" evidence="4">
    <location>
        <begin position="843"/>
        <end position="852"/>
    </location>
</feature>
<comment type="subcellular location">
    <subcellularLocation>
        <location evidence="1">Nucleus</location>
    </subcellularLocation>
</comment>
<name>A0ABD6ETB7_9BILA</name>
<feature type="compositionally biased region" description="Acidic residues" evidence="4">
    <location>
        <begin position="47"/>
        <end position="57"/>
    </location>
</feature>
<dbReference type="EMBL" id="JBGFUD010004827">
    <property type="protein sequence ID" value="MFH4979922.1"/>
    <property type="molecule type" value="Genomic_DNA"/>
</dbReference>
<proteinExistence type="inferred from homology"/>
<feature type="region of interest" description="Disordered" evidence="4">
    <location>
        <begin position="1"/>
        <end position="193"/>
    </location>
</feature>
<feature type="region of interest" description="Disordered" evidence="4">
    <location>
        <begin position="810"/>
        <end position="895"/>
    </location>
</feature>
<evidence type="ECO:0000256" key="4">
    <source>
        <dbReference type="SAM" id="MobiDB-lite"/>
    </source>
</evidence>
<accession>A0ABD6ETB7</accession>
<evidence type="ECO:0000313" key="6">
    <source>
        <dbReference type="Proteomes" id="UP001608902"/>
    </source>
</evidence>
<evidence type="ECO:0000256" key="3">
    <source>
        <dbReference type="ARBA" id="ARBA00023242"/>
    </source>
</evidence>
<feature type="compositionally biased region" description="Basic and acidic residues" evidence="4">
    <location>
        <begin position="66"/>
        <end position="80"/>
    </location>
</feature>
<dbReference type="Proteomes" id="UP001608902">
    <property type="component" value="Unassembled WGS sequence"/>
</dbReference>
<reference evidence="5 6" key="1">
    <citation type="submission" date="2024-08" db="EMBL/GenBank/DDBJ databases">
        <title>Gnathostoma spinigerum genome.</title>
        <authorList>
            <person name="Gonzalez-Bertolin B."/>
            <person name="Monzon S."/>
            <person name="Zaballos A."/>
            <person name="Jimenez P."/>
            <person name="Dekumyoy P."/>
            <person name="Varona S."/>
            <person name="Cuesta I."/>
            <person name="Sumanam S."/>
            <person name="Adisakwattana P."/>
            <person name="Gasser R.B."/>
            <person name="Hernandez-Gonzalez A."/>
            <person name="Young N.D."/>
            <person name="Perteguer M.J."/>
        </authorList>
    </citation>
    <scope>NUCLEOTIDE SEQUENCE [LARGE SCALE GENOMIC DNA]</scope>
    <source>
        <strain evidence="5">AL3</strain>
        <tissue evidence="5">Liver</tissue>
    </source>
</reference>
<dbReference type="InterPro" id="IPR005343">
    <property type="entry name" value="Noc2"/>
</dbReference>
<feature type="compositionally biased region" description="Acidic residues" evidence="4">
    <location>
        <begin position="215"/>
        <end position="241"/>
    </location>
</feature>
<feature type="region of interest" description="Disordered" evidence="4">
    <location>
        <begin position="212"/>
        <end position="250"/>
    </location>
</feature>
<gene>
    <name evidence="5" type="ORF">AB6A40_006631</name>
</gene>
<feature type="compositionally biased region" description="Polar residues" evidence="4">
    <location>
        <begin position="115"/>
        <end position="126"/>
    </location>
</feature>
<comment type="similarity">
    <text evidence="2">Belongs to the NOC2 family.</text>
</comment>
<evidence type="ECO:0000256" key="1">
    <source>
        <dbReference type="ARBA" id="ARBA00004123"/>
    </source>
</evidence>
<dbReference type="PANTHER" id="PTHR12687:SF4">
    <property type="entry name" value="NUCLEOLAR COMPLEX PROTEIN 2 HOMOLOG"/>
    <property type="match status" value="1"/>
</dbReference>
<dbReference type="GO" id="GO:0005634">
    <property type="term" value="C:nucleus"/>
    <property type="evidence" value="ECO:0007669"/>
    <property type="project" value="UniProtKB-SubCell"/>
</dbReference>
<comment type="caution">
    <text evidence="5">The sequence shown here is derived from an EMBL/GenBank/DDBJ whole genome shotgun (WGS) entry which is preliminary data.</text>
</comment>
<protein>
    <recommendedName>
        <fullName evidence="7">Nucleolar complex protein 2 homolog</fullName>
    </recommendedName>
</protein>
<feature type="compositionally biased region" description="Basic and acidic residues" evidence="4">
    <location>
        <begin position="88"/>
        <end position="114"/>
    </location>
</feature>
<dbReference type="Pfam" id="PF03715">
    <property type="entry name" value="Noc2"/>
    <property type="match status" value="1"/>
</dbReference>
<evidence type="ECO:0000256" key="2">
    <source>
        <dbReference type="ARBA" id="ARBA00005907"/>
    </source>
</evidence>
<dbReference type="AlphaFoldDB" id="A0ABD6ETB7"/>
<feature type="compositionally biased region" description="Basic and acidic residues" evidence="4">
    <location>
        <begin position="152"/>
        <end position="193"/>
    </location>
</feature>
<feature type="compositionally biased region" description="Basic and acidic residues" evidence="4">
    <location>
        <begin position="819"/>
        <end position="839"/>
    </location>
</feature>
<feature type="compositionally biased region" description="Basic residues" evidence="4">
    <location>
        <begin position="1"/>
        <end position="16"/>
    </location>
</feature>
<organism evidence="5 6">
    <name type="scientific">Gnathostoma spinigerum</name>
    <dbReference type="NCBI Taxonomy" id="75299"/>
    <lineage>
        <taxon>Eukaryota</taxon>
        <taxon>Metazoa</taxon>
        <taxon>Ecdysozoa</taxon>
        <taxon>Nematoda</taxon>
        <taxon>Chromadorea</taxon>
        <taxon>Rhabditida</taxon>
        <taxon>Spirurina</taxon>
        <taxon>Gnathostomatomorpha</taxon>
        <taxon>Gnathostomatoidea</taxon>
        <taxon>Gnathostomatidae</taxon>
        <taxon>Gnathostoma</taxon>
    </lineage>
</organism>